<dbReference type="Proteomes" id="UP000054058">
    <property type="component" value="Unassembled WGS sequence"/>
</dbReference>
<dbReference type="AlphaFoldDB" id="X7E537"/>
<dbReference type="PANTHER" id="PTHR30126:SF25">
    <property type="entry name" value="HTH-TYPE TRANSCRIPTIONAL REGULATOR METR"/>
    <property type="match status" value="1"/>
</dbReference>
<evidence type="ECO:0000313" key="6">
    <source>
        <dbReference type="EMBL" id="ETX11179.1"/>
    </source>
</evidence>
<dbReference type="Pfam" id="PF00126">
    <property type="entry name" value="HTH_1"/>
    <property type="match status" value="1"/>
</dbReference>
<protein>
    <recommendedName>
        <fullName evidence="5">HTH lysR-type domain-containing protein</fullName>
    </recommendedName>
</protein>
<dbReference type="InterPro" id="IPR000847">
    <property type="entry name" value="LysR_HTH_N"/>
</dbReference>
<name>X7E537_9GAMM</name>
<evidence type="ECO:0000256" key="1">
    <source>
        <dbReference type="ARBA" id="ARBA00009437"/>
    </source>
</evidence>
<dbReference type="GO" id="GO:0003700">
    <property type="term" value="F:DNA-binding transcription factor activity"/>
    <property type="evidence" value="ECO:0007669"/>
    <property type="project" value="InterPro"/>
</dbReference>
<dbReference type="InterPro" id="IPR036388">
    <property type="entry name" value="WH-like_DNA-bd_sf"/>
</dbReference>
<evidence type="ECO:0000256" key="2">
    <source>
        <dbReference type="ARBA" id="ARBA00023015"/>
    </source>
</evidence>
<keyword evidence="4" id="KW-0804">Transcription</keyword>
<dbReference type="Pfam" id="PF03466">
    <property type="entry name" value="LysR_substrate"/>
    <property type="match status" value="1"/>
</dbReference>
<dbReference type="SUPFAM" id="SSF46785">
    <property type="entry name" value="Winged helix' DNA-binding domain"/>
    <property type="match status" value="1"/>
</dbReference>
<comment type="caution">
    <text evidence="6">The sequence shown here is derived from an EMBL/GenBank/DDBJ whole genome shotgun (WGS) entry which is preliminary data.</text>
</comment>
<dbReference type="CDD" id="cd05466">
    <property type="entry name" value="PBP2_LTTR_substrate"/>
    <property type="match status" value="1"/>
</dbReference>
<accession>X7E537</accession>
<reference evidence="6 7" key="1">
    <citation type="submission" date="2014-01" db="EMBL/GenBank/DDBJ databases">
        <title>Marinomonas ushuaiensis DSM 15871 Genome Sequencing.</title>
        <authorList>
            <person name="Lai Q."/>
            <person name="Shao Z.S."/>
        </authorList>
    </citation>
    <scope>NUCLEOTIDE SEQUENCE [LARGE SCALE GENOMIC DNA]</scope>
    <source>
        <strain evidence="6 7">DSM 15871</strain>
    </source>
</reference>
<proteinExistence type="inferred from homology"/>
<dbReference type="STRING" id="1122207.MUS1_12315"/>
<dbReference type="PATRIC" id="fig|1122207.3.peg.1599"/>
<dbReference type="RefSeq" id="WP_036160854.1">
    <property type="nucleotide sequence ID" value="NZ_JAMB01000005.1"/>
</dbReference>
<keyword evidence="7" id="KW-1185">Reference proteome</keyword>
<dbReference type="InterPro" id="IPR036390">
    <property type="entry name" value="WH_DNA-bd_sf"/>
</dbReference>
<gene>
    <name evidence="6" type="ORF">MUS1_12315</name>
</gene>
<dbReference type="Gene3D" id="3.40.190.290">
    <property type="match status" value="1"/>
</dbReference>
<evidence type="ECO:0000256" key="4">
    <source>
        <dbReference type="ARBA" id="ARBA00023163"/>
    </source>
</evidence>
<dbReference type="PROSITE" id="PS50931">
    <property type="entry name" value="HTH_LYSR"/>
    <property type="match status" value="1"/>
</dbReference>
<dbReference type="GO" id="GO:0000976">
    <property type="term" value="F:transcription cis-regulatory region binding"/>
    <property type="evidence" value="ECO:0007669"/>
    <property type="project" value="TreeGrafter"/>
</dbReference>
<dbReference type="SUPFAM" id="SSF53850">
    <property type="entry name" value="Periplasmic binding protein-like II"/>
    <property type="match status" value="1"/>
</dbReference>
<sequence length="297" mass="33178">MRLDIKHWEMLNAIDRTGTLRQAADVLGITQSALSHRLAEAERRLGGLLFEREGRRLRQTPSGRSMTQTANQIIPALQRAEFDFQQMATNKTTVVRIGIAAYSCYHWLPSFLKVMSKKEPHIQLELVASATQNPLKNLQHGDVDVILAPGHLATPSIDSIPVFQDELVLVTHPKHKLANKPFIKATDLESEDYLTYSKSAQPGFEYERFIRPSGVVPHLVTVVEVTDAVIELISSNFGVSILSRWAVQSAIKNKTVSAVSLGKETLSLDWSALIRESEPASSAARMVSRRLAEWFKQ</sequence>
<dbReference type="InterPro" id="IPR005119">
    <property type="entry name" value="LysR_subst-bd"/>
</dbReference>
<dbReference type="Gene3D" id="1.10.10.10">
    <property type="entry name" value="Winged helix-like DNA-binding domain superfamily/Winged helix DNA-binding domain"/>
    <property type="match status" value="1"/>
</dbReference>
<dbReference type="EMBL" id="JAMB01000005">
    <property type="protein sequence ID" value="ETX11179.1"/>
    <property type="molecule type" value="Genomic_DNA"/>
</dbReference>
<keyword evidence="2" id="KW-0805">Transcription regulation</keyword>
<feature type="domain" description="HTH lysR-type" evidence="5">
    <location>
        <begin position="3"/>
        <end position="60"/>
    </location>
</feature>
<keyword evidence="3" id="KW-0238">DNA-binding</keyword>
<dbReference type="eggNOG" id="COG0583">
    <property type="taxonomic scope" value="Bacteria"/>
</dbReference>
<evidence type="ECO:0000313" key="7">
    <source>
        <dbReference type="Proteomes" id="UP000054058"/>
    </source>
</evidence>
<evidence type="ECO:0000259" key="5">
    <source>
        <dbReference type="PROSITE" id="PS50931"/>
    </source>
</evidence>
<comment type="similarity">
    <text evidence="1">Belongs to the LysR transcriptional regulatory family.</text>
</comment>
<dbReference type="PANTHER" id="PTHR30126">
    <property type="entry name" value="HTH-TYPE TRANSCRIPTIONAL REGULATOR"/>
    <property type="match status" value="1"/>
</dbReference>
<evidence type="ECO:0000256" key="3">
    <source>
        <dbReference type="ARBA" id="ARBA00023125"/>
    </source>
</evidence>
<organism evidence="6 7">
    <name type="scientific">Marinomonas ushuaiensis DSM 15871</name>
    <dbReference type="NCBI Taxonomy" id="1122207"/>
    <lineage>
        <taxon>Bacteria</taxon>
        <taxon>Pseudomonadati</taxon>
        <taxon>Pseudomonadota</taxon>
        <taxon>Gammaproteobacteria</taxon>
        <taxon>Oceanospirillales</taxon>
        <taxon>Oceanospirillaceae</taxon>
        <taxon>Marinomonas</taxon>
    </lineage>
</organism>